<evidence type="ECO:0000313" key="4">
    <source>
        <dbReference type="Proteomes" id="UP000232693"/>
    </source>
</evidence>
<dbReference type="Proteomes" id="UP000232693">
    <property type="component" value="Chromosome"/>
</dbReference>
<dbReference type="InterPro" id="IPR037021">
    <property type="entry name" value="RnfH_sf"/>
</dbReference>
<sequence>MSVQDKIKVEVCYALPEKQTLLSLEVNSGDTIESIIQQSGILELYPEIDLAENKVGIFSKLAKLTDTLHAGDRIEIYRPLIGDPKEVRKQRAQKNKT</sequence>
<dbReference type="Gene3D" id="3.10.20.280">
    <property type="entry name" value="RnfH-like"/>
    <property type="match status" value="1"/>
</dbReference>
<gene>
    <name evidence="3" type="ORF">CW740_09465</name>
</gene>
<organism evidence="3 4">
    <name type="scientific">Kangiella profundi</name>
    <dbReference type="NCBI Taxonomy" id="1561924"/>
    <lineage>
        <taxon>Bacteria</taxon>
        <taxon>Pseudomonadati</taxon>
        <taxon>Pseudomonadota</taxon>
        <taxon>Gammaproteobacteria</taxon>
        <taxon>Kangiellales</taxon>
        <taxon>Kangiellaceae</taxon>
        <taxon>Kangiella</taxon>
    </lineage>
</organism>
<dbReference type="AlphaFoldDB" id="A0A2K9A6I9"/>
<evidence type="ECO:0000256" key="1">
    <source>
        <dbReference type="ARBA" id="ARBA00010645"/>
    </source>
</evidence>
<evidence type="ECO:0000256" key="2">
    <source>
        <dbReference type="HAMAP-Rule" id="MF_00460"/>
    </source>
</evidence>
<dbReference type="HAMAP" id="MF_00460">
    <property type="entry name" value="UPF0125_RnfH"/>
    <property type="match status" value="1"/>
</dbReference>
<name>A0A2K9A6I9_9GAMM</name>
<keyword evidence="4" id="KW-1185">Reference proteome</keyword>
<comment type="similarity">
    <text evidence="1 2">Belongs to the UPF0125 (RnfH) family.</text>
</comment>
<dbReference type="EMBL" id="CP025120">
    <property type="protein sequence ID" value="AUD79455.1"/>
    <property type="molecule type" value="Genomic_DNA"/>
</dbReference>
<dbReference type="InterPro" id="IPR016155">
    <property type="entry name" value="Mopterin_synth/thiamin_S_b"/>
</dbReference>
<accession>A0A2K9A6I9</accession>
<dbReference type="KEGG" id="kpd:CW740_09465"/>
<dbReference type="PANTHER" id="PTHR37483:SF1">
    <property type="entry name" value="UPF0125 PROTEIN RATB"/>
    <property type="match status" value="1"/>
</dbReference>
<protein>
    <recommendedName>
        <fullName evidence="2">UPF0125 protein CW740_09465</fullName>
    </recommendedName>
</protein>
<dbReference type="PANTHER" id="PTHR37483">
    <property type="entry name" value="UPF0125 PROTEIN RATB"/>
    <property type="match status" value="1"/>
</dbReference>
<dbReference type="OrthoDB" id="9796575at2"/>
<dbReference type="SUPFAM" id="SSF54285">
    <property type="entry name" value="MoaD/ThiS"/>
    <property type="match status" value="1"/>
</dbReference>
<evidence type="ECO:0000313" key="3">
    <source>
        <dbReference type="EMBL" id="AUD79455.1"/>
    </source>
</evidence>
<dbReference type="RefSeq" id="WP_106647267.1">
    <property type="nucleotide sequence ID" value="NZ_BMGO01000001.1"/>
</dbReference>
<dbReference type="Pfam" id="PF03658">
    <property type="entry name" value="Ub-RnfH"/>
    <property type="match status" value="1"/>
</dbReference>
<reference evidence="3 4" key="1">
    <citation type="submission" date="2017-12" db="EMBL/GenBank/DDBJ databases">
        <title>Kangiella profundi FT102 completed genome.</title>
        <authorList>
            <person name="Xu J."/>
            <person name="Wang J."/>
            <person name="Lu Y."/>
        </authorList>
    </citation>
    <scope>NUCLEOTIDE SEQUENCE [LARGE SCALE GENOMIC DNA]</scope>
    <source>
        <strain evidence="3 4">FT102</strain>
    </source>
</reference>
<dbReference type="InterPro" id="IPR005346">
    <property type="entry name" value="RnfH"/>
</dbReference>
<dbReference type="NCBIfam" id="NF002490">
    <property type="entry name" value="PRK01777.1"/>
    <property type="match status" value="1"/>
</dbReference>
<proteinExistence type="inferred from homology"/>